<proteinExistence type="predicted"/>
<organism evidence="2">
    <name type="scientific">Paenibacillus sp. SYP-B3998</name>
    <dbReference type="NCBI Taxonomy" id="2678564"/>
    <lineage>
        <taxon>Bacteria</taxon>
        <taxon>Bacillati</taxon>
        <taxon>Bacillota</taxon>
        <taxon>Bacilli</taxon>
        <taxon>Bacillales</taxon>
        <taxon>Paenibacillaceae</taxon>
        <taxon>Paenibacillus</taxon>
    </lineage>
</organism>
<dbReference type="GO" id="GO:0004519">
    <property type="term" value="F:endonuclease activity"/>
    <property type="evidence" value="ECO:0007669"/>
    <property type="project" value="UniProtKB-KW"/>
</dbReference>
<feature type="region of interest" description="Disordered" evidence="1">
    <location>
        <begin position="71"/>
        <end position="100"/>
    </location>
</feature>
<sequence>MLTPNKTLSEAFQDAKDGVLKFLKNGDEVGKGTTKPPKPSKPPETNGTGKIDDTPAAFKQTEFASSYEARYNQTPALENPKVGFEGQRGESKCILKPPPDPELKKILDEAGIDGINYKNAVPDFSPVAKAELEIDHMLGGTGNRRADARRANFKQADIKFAEQLNNSPELASQFGLTPGKIKAGDIADIRDELKLTWHELNDGKTMQLVPSEINSKFGHLGGVGEINAGAFEPGGFANN</sequence>
<keyword evidence="2" id="KW-0540">Nuclease</keyword>
<accession>A0A6G4A697</accession>
<dbReference type="RefSeq" id="WP_163954226.1">
    <property type="nucleotide sequence ID" value="NZ_JAAIKC010000030.1"/>
</dbReference>
<evidence type="ECO:0000256" key="1">
    <source>
        <dbReference type="SAM" id="MobiDB-lite"/>
    </source>
</evidence>
<comment type="caution">
    <text evidence="2">The sequence shown here is derived from an EMBL/GenBank/DDBJ whole genome shotgun (WGS) entry which is preliminary data.</text>
</comment>
<evidence type="ECO:0000313" key="2">
    <source>
        <dbReference type="EMBL" id="NEW09925.1"/>
    </source>
</evidence>
<dbReference type="Pfam" id="PF12639">
    <property type="entry name" value="Colicin-DNase"/>
    <property type="match status" value="1"/>
</dbReference>
<keyword evidence="2" id="KW-0378">Hydrolase</keyword>
<feature type="compositionally biased region" description="Basic and acidic residues" evidence="1">
    <location>
        <begin position="87"/>
        <end position="100"/>
    </location>
</feature>
<feature type="region of interest" description="Disordered" evidence="1">
    <location>
        <begin position="23"/>
        <end position="56"/>
    </location>
</feature>
<reference evidence="2" key="1">
    <citation type="submission" date="2020-02" db="EMBL/GenBank/DDBJ databases">
        <authorList>
            <person name="Shen X.-R."/>
            <person name="Zhang Y.-X."/>
        </authorList>
    </citation>
    <scope>NUCLEOTIDE SEQUENCE</scope>
    <source>
        <strain evidence="2">SYP-B3998</strain>
    </source>
</reference>
<protein>
    <submittedName>
        <fullName evidence="2">HNH endonuclease</fullName>
    </submittedName>
</protein>
<keyword evidence="2" id="KW-0255">Endonuclease</keyword>
<dbReference type="AlphaFoldDB" id="A0A6G4A697"/>
<gene>
    <name evidence="2" type="ORF">GK047_29005</name>
</gene>
<name>A0A6G4A697_9BACL</name>
<dbReference type="EMBL" id="JAAIKC010000030">
    <property type="protein sequence ID" value="NEW09925.1"/>
    <property type="molecule type" value="Genomic_DNA"/>
</dbReference>